<evidence type="ECO:0000259" key="8">
    <source>
        <dbReference type="PROSITE" id="PS50011"/>
    </source>
</evidence>
<dbReference type="PROSITE" id="PS00107">
    <property type="entry name" value="PROTEIN_KINASE_ATP"/>
    <property type="match status" value="1"/>
</dbReference>
<comment type="caution">
    <text evidence="9">The sequence shown here is derived from an EMBL/GenBank/DDBJ whole genome shotgun (WGS) entry which is preliminary data.</text>
</comment>
<dbReference type="EMBL" id="JAPFFF010000016">
    <property type="protein sequence ID" value="KAK8865502.1"/>
    <property type="molecule type" value="Genomic_DNA"/>
</dbReference>
<keyword evidence="5 6" id="KW-0067">ATP-binding</keyword>
<dbReference type="PROSITE" id="PS00108">
    <property type="entry name" value="PROTEIN_KINASE_ST"/>
    <property type="match status" value="1"/>
</dbReference>
<dbReference type="InterPro" id="IPR008271">
    <property type="entry name" value="Ser/Thr_kinase_AS"/>
</dbReference>
<evidence type="ECO:0000256" key="2">
    <source>
        <dbReference type="ARBA" id="ARBA00022679"/>
    </source>
</evidence>
<feature type="domain" description="Protein kinase" evidence="8">
    <location>
        <begin position="14"/>
        <end position="260"/>
    </location>
</feature>
<dbReference type="SMART" id="SM00220">
    <property type="entry name" value="S_TKc"/>
    <property type="match status" value="1"/>
</dbReference>
<dbReference type="InterPro" id="IPR000719">
    <property type="entry name" value="Prot_kinase_dom"/>
</dbReference>
<keyword evidence="1 7" id="KW-0723">Serine/threonine-protein kinase</keyword>
<feature type="binding site" evidence="6">
    <location>
        <position position="43"/>
    </location>
    <ligand>
        <name>ATP</name>
        <dbReference type="ChEBI" id="CHEBI:30616"/>
    </ligand>
</feature>
<evidence type="ECO:0000256" key="3">
    <source>
        <dbReference type="ARBA" id="ARBA00022741"/>
    </source>
</evidence>
<protein>
    <recommendedName>
        <fullName evidence="8">Protein kinase domain-containing protein</fullName>
    </recommendedName>
</protein>
<name>A0ABR2INS1_9EUKA</name>
<evidence type="ECO:0000256" key="4">
    <source>
        <dbReference type="ARBA" id="ARBA00022777"/>
    </source>
</evidence>
<evidence type="ECO:0000256" key="1">
    <source>
        <dbReference type="ARBA" id="ARBA00022527"/>
    </source>
</evidence>
<evidence type="ECO:0000256" key="5">
    <source>
        <dbReference type="ARBA" id="ARBA00022840"/>
    </source>
</evidence>
<accession>A0ABR2INS1</accession>
<organism evidence="9 10">
    <name type="scientific">Tritrichomonas musculus</name>
    <dbReference type="NCBI Taxonomy" id="1915356"/>
    <lineage>
        <taxon>Eukaryota</taxon>
        <taxon>Metamonada</taxon>
        <taxon>Parabasalia</taxon>
        <taxon>Tritrichomonadida</taxon>
        <taxon>Tritrichomonadidae</taxon>
        <taxon>Tritrichomonas</taxon>
    </lineage>
</organism>
<keyword evidence="4" id="KW-0418">Kinase</keyword>
<keyword evidence="3 6" id="KW-0547">Nucleotide-binding</keyword>
<dbReference type="PANTHER" id="PTHR24346">
    <property type="entry name" value="MAP/MICROTUBULE AFFINITY-REGULATING KINASE"/>
    <property type="match status" value="1"/>
</dbReference>
<dbReference type="PROSITE" id="PS50011">
    <property type="entry name" value="PROTEIN_KINASE_DOM"/>
    <property type="match status" value="1"/>
</dbReference>
<evidence type="ECO:0000256" key="6">
    <source>
        <dbReference type="PROSITE-ProRule" id="PRU10141"/>
    </source>
</evidence>
<keyword evidence="10" id="KW-1185">Reference proteome</keyword>
<evidence type="ECO:0000313" key="10">
    <source>
        <dbReference type="Proteomes" id="UP001470230"/>
    </source>
</evidence>
<gene>
    <name evidence="9" type="ORF">M9Y10_011058</name>
</gene>
<evidence type="ECO:0000313" key="9">
    <source>
        <dbReference type="EMBL" id="KAK8865502.1"/>
    </source>
</evidence>
<reference evidence="9 10" key="1">
    <citation type="submission" date="2024-04" db="EMBL/GenBank/DDBJ databases">
        <title>Tritrichomonas musculus Genome.</title>
        <authorList>
            <person name="Alves-Ferreira E."/>
            <person name="Grigg M."/>
            <person name="Lorenzi H."/>
            <person name="Galac M."/>
        </authorList>
    </citation>
    <scope>NUCLEOTIDE SEQUENCE [LARGE SCALE GENOMIC DNA]</scope>
    <source>
        <strain evidence="9 10">EAF2021</strain>
    </source>
</reference>
<dbReference type="InterPro" id="IPR011009">
    <property type="entry name" value="Kinase-like_dom_sf"/>
</dbReference>
<proteinExistence type="inferred from homology"/>
<sequence length="482" mass="56007">MTIQYVKEIPNDMFIGFNSIGTGSFSDIFSATHVKTNTEVALKISFITNSDEINLMDQEIKINKTLNHPFICKFFTEFDTPHLRILSMELIDGVSALEYVNKRSGLTIPEARQFFTQLLISIEYLHNEAHITHRDLKLENIMIDSHDHIRLIDFGFSSRNLMMSTFCGSIPYCAPEILSGQKYSKESDIWSMGIILYSLIHGILPFQSNNITNLIDMILHANATFPDDFDIDLRDLITRMLIRDPKKRITLDEIKNHPFLRNERIFQIDYKRLFSPSQNIIINSEPDSIYQLKLYKHYTNIKINVNTISPILRKERSKSLYTSSVHSRKKDLHEKVNLKTDDVNLSIESRKNYSESLNTLIQYAFIPNSKYFLQKYKTRRQLISMTNSLGHMINNNNINDSPNQPELNDNELETKNNQLSTRFRVQSSPHLERIQKNVIKSSTADRLSSLLQPTTKSQFSFKRFHPQLMSLNRKIEISSGLK</sequence>
<dbReference type="PANTHER" id="PTHR24346:SF82">
    <property type="entry name" value="KP78A-RELATED"/>
    <property type="match status" value="1"/>
</dbReference>
<keyword evidence="2" id="KW-0808">Transferase</keyword>
<dbReference type="InterPro" id="IPR017441">
    <property type="entry name" value="Protein_kinase_ATP_BS"/>
</dbReference>
<evidence type="ECO:0000256" key="7">
    <source>
        <dbReference type="RuleBase" id="RU000304"/>
    </source>
</evidence>
<dbReference type="Proteomes" id="UP001470230">
    <property type="component" value="Unassembled WGS sequence"/>
</dbReference>
<dbReference type="Pfam" id="PF00069">
    <property type="entry name" value="Pkinase"/>
    <property type="match status" value="1"/>
</dbReference>
<dbReference type="Gene3D" id="1.10.510.10">
    <property type="entry name" value="Transferase(Phosphotransferase) domain 1"/>
    <property type="match status" value="1"/>
</dbReference>
<comment type="similarity">
    <text evidence="7">Belongs to the protein kinase superfamily.</text>
</comment>
<dbReference type="SUPFAM" id="SSF56112">
    <property type="entry name" value="Protein kinase-like (PK-like)"/>
    <property type="match status" value="1"/>
</dbReference>